<accession>A0A7S1SBX8</accession>
<organism evidence="3">
    <name type="scientific">Alexandrium catenella</name>
    <name type="common">Red tide dinoflagellate</name>
    <name type="synonym">Gonyaulax catenella</name>
    <dbReference type="NCBI Taxonomy" id="2925"/>
    <lineage>
        <taxon>Eukaryota</taxon>
        <taxon>Sar</taxon>
        <taxon>Alveolata</taxon>
        <taxon>Dinophyceae</taxon>
        <taxon>Gonyaulacales</taxon>
        <taxon>Pyrocystaceae</taxon>
        <taxon>Alexandrium</taxon>
    </lineage>
</organism>
<protein>
    <submittedName>
        <fullName evidence="3">Uncharacterized protein</fullName>
    </submittedName>
</protein>
<evidence type="ECO:0000256" key="1">
    <source>
        <dbReference type="SAM" id="MobiDB-lite"/>
    </source>
</evidence>
<gene>
    <name evidence="3" type="ORF">ACAT0790_LOCUS67114</name>
</gene>
<feature type="region of interest" description="Disordered" evidence="1">
    <location>
        <begin position="69"/>
        <end position="88"/>
    </location>
</feature>
<dbReference type="EMBL" id="HBGE01112550">
    <property type="protein sequence ID" value="CAD9190339.1"/>
    <property type="molecule type" value="Transcribed_RNA"/>
</dbReference>
<name>A0A7S1SBX8_ALECA</name>
<evidence type="ECO:0000313" key="3">
    <source>
        <dbReference type="EMBL" id="CAD9190339.1"/>
    </source>
</evidence>
<reference evidence="3" key="1">
    <citation type="submission" date="2021-01" db="EMBL/GenBank/DDBJ databases">
        <authorList>
            <person name="Corre E."/>
            <person name="Pelletier E."/>
            <person name="Niang G."/>
            <person name="Scheremetjew M."/>
            <person name="Finn R."/>
            <person name="Kale V."/>
            <person name="Holt S."/>
            <person name="Cochrane G."/>
            <person name="Meng A."/>
            <person name="Brown T."/>
            <person name="Cohen L."/>
        </authorList>
    </citation>
    <scope>NUCLEOTIDE SEQUENCE</scope>
    <source>
        <strain evidence="3">OF101</strain>
    </source>
</reference>
<proteinExistence type="predicted"/>
<feature type="compositionally biased region" description="Basic and acidic residues" evidence="1">
    <location>
        <begin position="78"/>
        <end position="87"/>
    </location>
</feature>
<feature type="chain" id="PRO_5030532302" evidence="2">
    <location>
        <begin position="24"/>
        <end position="175"/>
    </location>
</feature>
<feature type="signal peptide" evidence="2">
    <location>
        <begin position="1"/>
        <end position="23"/>
    </location>
</feature>
<dbReference type="AlphaFoldDB" id="A0A7S1SBX8"/>
<evidence type="ECO:0000256" key="2">
    <source>
        <dbReference type="SAM" id="SignalP"/>
    </source>
</evidence>
<keyword evidence="2" id="KW-0732">Signal</keyword>
<sequence>MVSSSRFTAWPLAALIALAGAAAAHEAAAAAGGAAARAAEVASACGVEGEEGSCEMAASDETPLLQVKSSQPGSVRLVGERPSKEESVPNTVVTAAGGGPLDSIEWPKAEVEFSMGSTHVKVETTIIALPMGATVTKEDMPKVLPDNIRTTLTNIMDKIKQGSTSEMKIAHEPAR</sequence>